<dbReference type="EMBL" id="VLNY01000001">
    <property type="protein sequence ID" value="KAA0024815.1"/>
    <property type="molecule type" value="Genomic_DNA"/>
</dbReference>
<reference evidence="6 7" key="1">
    <citation type="submission" date="2019-07" db="EMBL/GenBank/DDBJ databases">
        <title>Rhodococcus cavernicolus sp. nov., isolated from a cave.</title>
        <authorList>
            <person name="Lee S.D."/>
        </authorList>
    </citation>
    <scope>NUCLEOTIDE SEQUENCE [LARGE SCALE GENOMIC DNA]</scope>
    <source>
        <strain evidence="6 7">C1-24</strain>
    </source>
</reference>
<dbReference type="Proteomes" id="UP000322244">
    <property type="component" value="Unassembled WGS sequence"/>
</dbReference>
<accession>A0A5A7SK38</accession>
<dbReference type="InterPro" id="IPR011075">
    <property type="entry name" value="TetR_C"/>
</dbReference>
<evidence type="ECO:0000313" key="6">
    <source>
        <dbReference type="EMBL" id="KAA0024815.1"/>
    </source>
</evidence>
<protein>
    <submittedName>
        <fullName evidence="6">TetR/AcrR family transcriptional regulator</fullName>
    </submittedName>
</protein>
<keyword evidence="7" id="KW-1185">Reference proteome</keyword>
<evidence type="ECO:0000256" key="2">
    <source>
        <dbReference type="ARBA" id="ARBA00023125"/>
    </source>
</evidence>
<keyword evidence="3" id="KW-0804">Transcription</keyword>
<dbReference type="RefSeq" id="WP_149428590.1">
    <property type="nucleotide sequence ID" value="NZ_VLNY01000001.1"/>
</dbReference>
<gene>
    <name evidence="6" type="ORF">FOY51_02475</name>
</gene>
<proteinExistence type="predicted"/>
<dbReference type="SUPFAM" id="SSF48498">
    <property type="entry name" value="Tetracyclin repressor-like, C-terminal domain"/>
    <property type="match status" value="1"/>
</dbReference>
<evidence type="ECO:0000256" key="4">
    <source>
        <dbReference type="PROSITE-ProRule" id="PRU00335"/>
    </source>
</evidence>
<dbReference type="SUPFAM" id="SSF46689">
    <property type="entry name" value="Homeodomain-like"/>
    <property type="match status" value="1"/>
</dbReference>
<dbReference type="Pfam" id="PF16925">
    <property type="entry name" value="TetR_C_13"/>
    <property type="match status" value="1"/>
</dbReference>
<sequence length="193" mass="21112">MARPREFTTDDVVAKAMDCFWNGSYAGTSTEDLCRSTGLSRSSLYNTFKSKNEIYRQALQRYGVAKDVERQAYLTRTGTGRELLRALLDDVIVGQFDVENQRSCMVVNAAVEVGRSDAEIAGLARHSLAEFHDLLVVLIDRGRLDGTIADGPSSDELADVVHATLNGLQVAARVADSDAANRRAVDTLMGLIR</sequence>
<evidence type="ECO:0000256" key="3">
    <source>
        <dbReference type="ARBA" id="ARBA00023163"/>
    </source>
</evidence>
<keyword evidence="2 4" id="KW-0238">DNA-binding</keyword>
<organism evidence="6 7">
    <name type="scientific">Antrihabitans cavernicola</name>
    <dbReference type="NCBI Taxonomy" id="2495913"/>
    <lineage>
        <taxon>Bacteria</taxon>
        <taxon>Bacillati</taxon>
        <taxon>Actinomycetota</taxon>
        <taxon>Actinomycetes</taxon>
        <taxon>Mycobacteriales</taxon>
        <taxon>Nocardiaceae</taxon>
        <taxon>Antrihabitans</taxon>
    </lineage>
</organism>
<dbReference type="PANTHER" id="PTHR47506:SF1">
    <property type="entry name" value="HTH-TYPE TRANSCRIPTIONAL REGULATOR YJDC"/>
    <property type="match status" value="1"/>
</dbReference>
<feature type="domain" description="HTH tetR-type" evidence="5">
    <location>
        <begin position="6"/>
        <end position="66"/>
    </location>
</feature>
<dbReference type="InterPro" id="IPR009057">
    <property type="entry name" value="Homeodomain-like_sf"/>
</dbReference>
<comment type="caution">
    <text evidence="6">The sequence shown here is derived from an EMBL/GenBank/DDBJ whole genome shotgun (WGS) entry which is preliminary data.</text>
</comment>
<dbReference type="OrthoDB" id="9805134at2"/>
<dbReference type="Gene3D" id="1.10.357.10">
    <property type="entry name" value="Tetracycline Repressor, domain 2"/>
    <property type="match status" value="1"/>
</dbReference>
<dbReference type="InterPro" id="IPR036271">
    <property type="entry name" value="Tet_transcr_reg_TetR-rel_C_sf"/>
</dbReference>
<dbReference type="AlphaFoldDB" id="A0A5A7SK38"/>
<dbReference type="PROSITE" id="PS50977">
    <property type="entry name" value="HTH_TETR_2"/>
    <property type="match status" value="1"/>
</dbReference>
<keyword evidence="1" id="KW-0805">Transcription regulation</keyword>
<dbReference type="GO" id="GO:0003677">
    <property type="term" value="F:DNA binding"/>
    <property type="evidence" value="ECO:0007669"/>
    <property type="project" value="UniProtKB-UniRule"/>
</dbReference>
<evidence type="ECO:0000256" key="1">
    <source>
        <dbReference type="ARBA" id="ARBA00023015"/>
    </source>
</evidence>
<dbReference type="Pfam" id="PF00440">
    <property type="entry name" value="TetR_N"/>
    <property type="match status" value="1"/>
</dbReference>
<name>A0A5A7SK38_9NOCA</name>
<dbReference type="PANTHER" id="PTHR47506">
    <property type="entry name" value="TRANSCRIPTIONAL REGULATORY PROTEIN"/>
    <property type="match status" value="1"/>
</dbReference>
<feature type="DNA-binding region" description="H-T-H motif" evidence="4">
    <location>
        <begin position="29"/>
        <end position="48"/>
    </location>
</feature>
<evidence type="ECO:0000259" key="5">
    <source>
        <dbReference type="PROSITE" id="PS50977"/>
    </source>
</evidence>
<evidence type="ECO:0000313" key="7">
    <source>
        <dbReference type="Proteomes" id="UP000322244"/>
    </source>
</evidence>
<dbReference type="Gene3D" id="1.10.10.60">
    <property type="entry name" value="Homeodomain-like"/>
    <property type="match status" value="1"/>
</dbReference>
<dbReference type="InterPro" id="IPR001647">
    <property type="entry name" value="HTH_TetR"/>
</dbReference>